<dbReference type="SUPFAM" id="SSF56784">
    <property type="entry name" value="HAD-like"/>
    <property type="match status" value="1"/>
</dbReference>
<reference evidence="13 14" key="1">
    <citation type="submission" date="2019-01" db="EMBL/GenBank/DDBJ databases">
        <authorList>
            <consortium name="Pathogen Informatics"/>
        </authorList>
    </citation>
    <scope>NUCLEOTIDE SEQUENCE [LARGE SCALE GENOMIC DNA]</scope>
    <source>
        <strain evidence="13 14">NCTC10142</strain>
        <plasmid evidence="14">13</plasmid>
    </source>
</reference>
<evidence type="ECO:0000256" key="8">
    <source>
        <dbReference type="ARBA" id="ARBA00022967"/>
    </source>
</evidence>
<dbReference type="Gene3D" id="2.70.150.10">
    <property type="entry name" value="Calcium-transporting ATPase, cytoplasmic transduction domain A"/>
    <property type="match status" value="1"/>
</dbReference>
<dbReference type="SFLD" id="SFLDG00002">
    <property type="entry name" value="C1.7:_P-type_atpase_like"/>
    <property type="match status" value="1"/>
</dbReference>
<dbReference type="Gene3D" id="3.40.50.1000">
    <property type="entry name" value="HAD superfamily/HAD-like"/>
    <property type="match status" value="1"/>
</dbReference>
<evidence type="ECO:0000256" key="2">
    <source>
        <dbReference type="ARBA" id="ARBA00005675"/>
    </source>
</evidence>
<dbReference type="InterPro" id="IPR023298">
    <property type="entry name" value="ATPase_P-typ_TM_dom_sf"/>
</dbReference>
<feature type="transmembrane region" description="Helical" evidence="11">
    <location>
        <begin position="838"/>
        <end position="856"/>
    </location>
</feature>
<dbReference type="InterPro" id="IPR036412">
    <property type="entry name" value="HAD-like_sf"/>
</dbReference>
<dbReference type="Gene3D" id="1.20.1110.10">
    <property type="entry name" value="Calcium-transporting ATPase, transmembrane domain"/>
    <property type="match status" value="1"/>
</dbReference>
<feature type="transmembrane region" description="Helical" evidence="11">
    <location>
        <begin position="767"/>
        <end position="787"/>
    </location>
</feature>
<dbReference type="PANTHER" id="PTHR24093:SF506">
    <property type="entry name" value="CATION-TRANSPORTING ATPASE PMA1"/>
    <property type="match status" value="1"/>
</dbReference>
<protein>
    <submittedName>
        <fullName evidence="13">Calcium-transporting ATPase lmo0841</fullName>
        <ecNumber evidence="13">3.6.3.8</ecNumber>
    </submittedName>
</protein>
<dbReference type="RefSeq" id="WP_129720578.1">
    <property type="nucleotide sequence ID" value="NZ_LR214986.1"/>
</dbReference>
<dbReference type="InterPro" id="IPR001757">
    <property type="entry name" value="P_typ_ATPase"/>
</dbReference>
<dbReference type="InterPro" id="IPR023214">
    <property type="entry name" value="HAD_sf"/>
</dbReference>
<dbReference type="InterPro" id="IPR059000">
    <property type="entry name" value="ATPase_P-type_domA"/>
</dbReference>
<evidence type="ECO:0000256" key="10">
    <source>
        <dbReference type="ARBA" id="ARBA00023136"/>
    </source>
</evidence>
<evidence type="ECO:0000256" key="5">
    <source>
        <dbReference type="ARBA" id="ARBA00022741"/>
    </source>
</evidence>
<dbReference type="Pfam" id="PF00690">
    <property type="entry name" value="Cation_ATPase_N"/>
    <property type="match status" value="1"/>
</dbReference>
<keyword evidence="10 11" id="KW-0472">Membrane</keyword>
<keyword evidence="8" id="KW-1278">Translocase</keyword>
<comment type="similarity">
    <text evidence="2">Belongs to the cation transport ATPase (P-type) (TC 3.A.3) family. Type IIA subfamily.</text>
</comment>
<keyword evidence="13" id="KW-0378">Hydrolase</keyword>
<name>A0A449AI47_9BACT</name>
<feature type="transmembrane region" description="Helical" evidence="11">
    <location>
        <begin position="85"/>
        <end position="107"/>
    </location>
</feature>
<feature type="transmembrane region" description="Helical" evidence="11">
    <location>
        <begin position="724"/>
        <end position="746"/>
    </location>
</feature>
<keyword evidence="3 11" id="KW-0812">Transmembrane</keyword>
<keyword evidence="13" id="KW-0614">Plasmid</keyword>
<comment type="subcellular location">
    <subcellularLocation>
        <location evidence="1">Membrane</location>
        <topology evidence="1">Multi-pass membrane protein</topology>
    </subcellularLocation>
</comment>
<keyword evidence="7" id="KW-0460">Magnesium</keyword>
<dbReference type="InterPro" id="IPR018303">
    <property type="entry name" value="ATPase_P-typ_P_site"/>
</dbReference>
<dbReference type="PRINTS" id="PR00119">
    <property type="entry name" value="CATATPASE"/>
</dbReference>
<dbReference type="EMBL" id="LR214986">
    <property type="protein sequence ID" value="VEU64685.1"/>
    <property type="molecule type" value="Genomic_DNA"/>
</dbReference>
<evidence type="ECO:0000313" key="14">
    <source>
        <dbReference type="Proteomes" id="UP000289506"/>
    </source>
</evidence>
<dbReference type="GO" id="GO:0005886">
    <property type="term" value="C:plasma membrane"/>
    <property type="evidence" value="ECO:0007669"/>
    <property type="project" value="TreeGrafter"/>
</dbReference>
<dbReference type="SUPFAM" id="SSF81653">
    <property type="entry name" value="Calcium ATPase, transduction domain A"/>
    <property type="match status" value="1"/>
</dbReference>
<evidence type="ECO:0000256" key="11">
    <source>
        <dbReference type="SAM" id="Phobius"/>
    </source>
</evidence>
<dbReference type="Pfam" id="PF13246">
    <property type="entry name" value="Cation_ATPase"/>
    <property type="match status" value="1"/>
</dbReference>
<dbReference type="SUPFAM" id="SSF81660">
    <property type="entry name" value="Metal cation-transporting ATPase, ATP-binding domain N"/>
    <property type="match status" value="1"/>
</dbReference>
<organism evidence="13 14">
    <name type="scientific">Mycoplasmopsis cynos</name>
    <dbReference type="NCBI Taxonomy" id="171284"/>
    <lineage>
        <taxon>Bacteria</taxon>
        <taxon>Bacillati</taxon>
        <taxon>Mycoplasmatota</taxon>
        <taxon>Mycoplasmoidales</taxon>
        <taxon>Metamycoplasmataceae</taxon>
        <taxon>Mycoplasmopsis</taxon>
    </lineage>
</organism>
<feature type="transmembrane region" description="Helical" evidence="11">
    <location>
        <begin position="52"/>
        <end position="73"/>
    </location>
</feature>
<dbReference type="InterPro" id="IPR004014">
    <property type="entry name" value="ATPase_P-typ_cation-transptr_N"/>
</dbReference>
<dbReference type="SFLD" id="SFLDS00003">
    <property type="entry name" value="Haloacid_Dehalogenase"/>
    <property type="match status" value="1"/>
</dbReference>
<feature type="transmembrane region" description="Helical" evidence="11">
    <location>
        <begin position="799"/>
        <end position="817"/>
    </location>
</feature>
<accession>A0A449AI47</accession>
<evidence type="ECO:0000256" key="4">
    <source>
        <dbReference type="ARBA" id="ARBA00022723"/>
    </source>
</evidence>
<dbReference type="SMART" id="SM00831">
    <property type="entry name" value="Cation_ATPase_N"/>
    <property type="match status" value="1"/>
</dbReference>
<dbReference type="FunFam" id="3.40.50.1000:FF:000028">
    <property type="entry name" value="Calcium-transporting P-type ATPase, putative"/>
    <property type="match status" value="1"/>
</dbReference>
<dbReference type="InterPro" id="IPR044492">
    <property type="entry name" value="P_typ_ATPase_HD_dom"/>
</dbReference>
<dbReference type="GO" id="GO:0046872">
    <property type="term" value="F:metal ion binding"/>
    <property type="evidence" value="ECO:0007669"/>
    <property type="project" value="UniProtKB-KW"/>
</dbReference>
<dbReference type="GO" id="GO:0016887">
    <property type="term" value="F:ATP hydrolysis activity"/>
    <property type="evidence" value="ECO:0007669"/>
    <property type="project" value="InterPro"/>
</dbReference>
<dbReference type="SUPFAM" id="SSF81665">
    <property type="entry name" value="Calcium ATPase, transmembrane domain M"/>
    <property type="match status" value="1"/>
</dbReference>
<dbReference type="InterPro" id="IPR008250">
    <property type="entry name" value="ATPase_P-typ_transduc_dom_A_sf"/>
</dbReference>
<dbReference type="Gene3D" id="3.40.1110.10">
    <property type="entry name" value="Calcium-transporting ATPase, cytoplasmic domain N"/>
    <property type="match status" value="1"/>
</dbReference>
<evidence type="ECO:0000313" key="13">
    <source>
        <dbReference type="EMBL" id="VEU64685.1"/>
    </source>
</evidence>
<dbReference type="GO" id="GO:0005524">
    <property type="term" value="F:ATP binding"/>
    <property type="evidence" value="ECO:0007669"/>
    <property type="project" value="UniProtKB-KW"/>
</dbReference>
<sequence length="908" mass="99971">MINKLNNEYVKNRIGLSSEKAKEFLLQYGQNKIKADKKLNVLKVFLGQFKDFMIILLLIAAAFSMGVAIYETYFSGHNNSTKDIVIGFVEPCIILFVVFLNSCLGTYQEIKSDQAVKALEKNNQLNSKVIRDGRIVSIPSLEVVPGDLLIVEAGDLVSADGILVESFSLQAIESALTGESLAVDKRVDLHNDLNNKILGERYNYLFSGTHISNGRGMIYVVNTGLNTEIGKINKLIQTQDVQLTPLQIKLNKLSKIFGISGVILLFITSISQIIITNTILIPNSWDLPDTYSNALIVGISLAVAAIPEGLITFTTVLLAIGVAKMVKENVIIKAFPAVETLGSTSIICSDKTGTLTENKMTVVKFWDVESNQTPENSKALSYFVACCDASVSLKEDGEYIEVGDPTETGILTYGLQNYNSADIFYSYHTKLDSIPFDSDRKVMSVLVKTNENKNLIIVKGAPDVVFSRSINQDNKYLKEVESWSKQAYRVIAVAYKEVESSKTSLTLEDEKDLTFLGILGMIDPARSGVKESIFEAKEAGIKSVMITGDHLITAVAIAKELGIYTEGDLAINGEQLSKLSDEELFNEVEKISVYARVNPIDKLRIVKAWQAHHHVVAMTGDGVNDAPALKASDVGLAMGITGTDVSKQASDVILTDDNFTTIVKGIKSGRETFDRIKTVILNLLISSLTEIIVMLVGLFVLSFIFKDNFKNNELVILSASQLLWINLLTHGLPAIALGMTPSDVNVMQRKPLAKNESIFANGMGVKLLIQSSILSLLAIISYLIVGLYAKNQNITGDNFIRLTSTAMFLTIGIGTSLNSLNLMSQNSIFISSIKKYKLVYSASLFSLVCVLFAAFTPGVRDAFKMAEIKEIANYNYVYWLIPILLGFGLLFYCEFNKLFNKLIFRTKK</sequence>
<dbReference type="InterPro" id="IPR006068">
    <property type="entry name" value="ATPase_P-typ_cation-transptr_C"/>
</dbReference>
<dbReference type="PANTHER" id="PTHR24093">
    <property type="entry name" value="CATION TRANSPORTING ATPASE"/>
    <property type="match status" value="1"/>
</dbReference>
<evidence type="ECO:0000256" key="3">
    <source>
        <dbReference type="ARBA" id="ARBA00022692"/>
    </source>
</evidence>
<feature type="domain" description="Cation-transporting P-type ATPase N-terminal" evidence="12">
    <location>
        <begin position="7"/>
        <end position="69"/>
    </location>
</feature>
<dbReference type="SFLD" id="SFLDF00027">
    <property type="entry name" value="p-type_atpase"/>
    <property type="match status" value="1"/>
</dbReference>
<feature type="transmembrane region" description="Helical" evidence="11">
    <location>
        <begin position="876"/>
        <end position="895"/>
    </location>
</feature>
<dbReference type="AlphaFoldDB" id="A0A449AI47"/>
<keyword evidence="4" id="KW-0479">Metal-binding</keyword>
<keyword evidence="6" id="KW-0067">ATP-binding</keyword>
<dbReference type="PRINTS" id="PR00120">
    <property type="entry name" value="HATPASE"/>
</dbReference>
<dbReference type="GO" id="GO:0005388">
    <property type="term" value="F:P-type calcium transporter activity"/>
    <property type="evidence" value="ECO:0007669"/>
    <property type="project" value="TreeGrafter"/>
</dbReference>
<dbReference type="Proteomes" id="UP000289506">
    <property type="component" value="Plasmid 13"/>
</dbReference>
<proteinExistence type="inferred from homology"/>
<dbReference type="NCBIfam" id="TIGR01494">
    <property type="entry name" value="ATPase_P-type"/>
    <property type="match status" value="3"/>
</dbReference>
<dbReference type="InterPro" id="IPR023299">
    <property type="entry name" value="ATPase_P-typ_cyto_dom_N"/>
</dbReference>
<evidence type="ECO:0000256" key="1">
    <source>
        <dbReference type="ARBA" id="ARBA00004141"/>
    </source>
</evidence>
<gene>
    <name evidence="13" type="ORF">NCTC10142_00441</name>
</gene>
<evidence type="ECO:0000259" key="12">
    <source>
        <dbReference type="SMART" id="SM00831"/>
    </source>
</evidence>
<evidence type="ECO:0000256" key="6">
    <source>
        <dbReference type="ARBA" id="ARBA00022840"/>
    </source>
</evidence>
<evidence type="ECO:0000256" key="9">
    <source>
        <dbReference type="ARBA" id="ARBA00022989"/>
    </source>
</evidence>
<keyword evidence="5" id="KW-0547">Nucleotide-binding</keyword>
<feature type="transmembrane region" description="Helical" evidence="11">
    <location>
        <begin position="295"/>
        <end position="323"/>
    </location>
</feature>
<geneLocation type="plasmid" evidence="13 14">
    <name>13</name>
</geneLocation>
<feature type="transmembrane region" description="Helical" evidence="11">
    <location>
        <begin position="679"/>
        <end position="704"/>
    </location>
</feature>
<dbReference type="Pfam" id="PF00689">
    <property type="entry name" value="Cation_ATPase_C"/>
    <property type="match status" value="1"/>
</dbReference>
<dbReference type="EC" id="3.6.3.8" evidence="13"/>
<evidence type="ECO:0000256" key="7">
    <source>
        <dbReference type="ARBA" id="ARBA00022842"/>
    </source>
</evidence>
<feature type="transmembrane region" description="Helical" evidence="11">
    <location>
        <begin position="256"/>
        <end position="275"/>
    </location>
</feature>
<dbReference type="PROSITE" id="PS00154">
    <property type="entry name" value="ATPASE_E1_E2"/>
    <property type="match status" value="1"/>
</dbReference>
<dbReference type="Pfam" id="PF00122">
    <property type="entry name" value="E1-E2_ATPase"/>
    <property type="match status" value="1"/>
</dbReference>
<keyword evidence="9 11" id="KW-1133">Transmembrane helix</keyword>